<dbReference type="SUPFAM" id="SSF46689">
    <property type="entry name" value="Homeodomain-like"/>
    <property type="match status" value="1"/>
</dbReference>
<dbReference type="InterPro" id="IPR001647">
    <property type="entry name" value="HTH_TetR"/>
</dbReference>
<dbReference type="InterPro" id="IPR036271">
    <property type="entry name" value="Tet_transcr_reg_TetR-rel_C_sf"/>
</dbReference>
<evidence type="ECO:0000313" key="7">
    <source>
        <dbReference type="Proteomes" id="UP000481583"/>
    </source>
</evidence>
<dbReference type="NCBIfam" id="NF041196">
    <property type="entry name" value="ScbR_bind_reg"/>
    <property type="match status" value="1"/>
</dbReference>
<feature type="DNA-binding region" description="H-T-H motif" evidence="4">
    <location>
        <begin position="31"/>
        <end position="50"/>
    </location>
</feature>
<keyword evidence="3" id="KW-0804">Transcription</keyword>
<dbReference type="EMBL" id="JAAKZV010000064">
    <property type="protein sequence ID" value="NGN65519.1"/>
    <property type="molecule type" value="Genomic_DNA"/>
</dbReference>
<dbReference type="AlphaFoldDB" id="A0A6G4TZT4"/>
<dbReference type="GO" id="GO:0000976">
    <property type="term" value="F:transcription cis-regulatory region binding"/>
    <property type="evidence" value="ECO:0007669"/>
    <property type="project" value="TreeGrafter"/>
</dbReference>
<keyword evidence="7" id="KW-1185">Reference proteome</keyword>
<sequence>MAQQERAIRTRKVVLDAAGAVFAEQGYSATTIAEILKRAGVTKGALYFHFPSKQDLARGVIEQAVTEPPREEELILQSFVDMGLELAYRLPREPVLRGAARLAADQGAPDFFGTPWPQWAYRGEQLLNKAKAQGEVLPHVDAAVTSRLLVGSFTGLQLVAQSEAGAESFQELVSRLYDHVLPAVALPGVLMQLDTSVERGALLAERKPHKQEAMS</sequence>
<dbReference type="PROSITE" id="PS01081">
    <property type="entry name" value="HTH_TETR_1"/>
    <property type="match status" value="1"/>
</dbReference>
<keyword evidence="2 4" id="KW-0238">DNA-binding</keyword>
<evidence type="ECO:0000256" key="2">
    <source>
        <dbReference type="ARBA" id="ARBA00023125"/>
    </source>
</evidence>
<evidence type="ECO:0000256" key="4">
    <source>
        <dbReference type="PROSITE-ProRule" id="PRU00335"/>
    </source>
</evidence>
<dbReference type="PANTHER" id="PTHR30055:SF234">
    <property type="entry name" value="HTH-TYPE TRANSCRIPTIONAL REGULATOR BETI"/>
    <property type="match status" value="1"/>
</dbReference>
<dbReference type="PRINTS" id="PR00455">
    <property type="entry name" value="HTHTETR"/>
</dbReference>
<protein>
    <submittedName>
        <fullName evidence="6">TetR/AcrR family transcriptional regulator</fullName>
    </submittedName>
</protein>
<feature type="domain" description="HTH tetR-type" evidence="5">
    <location>
        <begin position="8"/>
        <end position="68"/>
    </location>
</feature>
<dbReference type="Proteomes" id="UP000481583">
    <property type="component" value="Unassembled WGS sequence"/>
</dbReference>
<dbReference type="SUPFAM" id="SSF48498">
    <property type="entry name" value="Tetracyclin repressor-like, C-terminal domain"/>
    <property type="match status" value="1"/>
</dbReference>
<dbReference type="PROSITE" id="PS50977">
    <property type="entry name" value="HTH_TETR_2"/>
    <property type="match status" value="1"/>
</dbReference>
<dbReference type="InterPro" id="IPR047923">
    <property type="entry name" value="ArpA-like"/>
</dbReference>
<keyword evidence="1" id="KW-0805">Transcription regulation</keyword>
<comment type="caution">
    <text evidence="6">The sequence shown here is derived from an EMBL/GenBank/DDBJ whole genome shotgun (WGS) entry which is preliminary data.</text>
</comment>
<dbReference type="GO" id="GO:0003700">
    <property type="term" value="F:DNA-binding transcription factor activity"/>
    <property type="evidence" value="ECO:0007669"/>
    <property type="project" value="TreeGrafter"/>
</dbReference>
<evidence type="ECO:0000313" key="6">
    <source>
        <dbReference type="EMBL" id="NGN65519.1"/>
    </source>
</evidence>
<dbReference type="InterPro" id="IPR050109">
    <property type="entry name" value="HTH-type_TetR-like_transc_reg"/>
</dbReference>
<evidence type="ECO:0000256" key="3">
    <source>
        <dbReference type="ARBA" id="ARBA00023163"/>
    </source>
</evidence>
<dbReference type="Pfam" id="PF00440">
    <property type="entry name" value="TetR_N"/>
    <property type="match status" value="1"/>
</dbReference>
<accession>A0A6G4TZT4</accession>
<reference evidence="6 7" key="1">
    <citation type="submission" date="2020-02" db="EMBL/GenBank/DDBJ databases">
        <title>Whole-genome analyses of novel actinobacteria.</title>
        <authorList>
            <person name="Sahin N."/>
        </authorList>
    </citation>
    <scope>NUCLEOTIDE SEQUENCE [LARGE SCALE GENOMIC DNA]</scope>
    <source>
        <strain evidence="6 7">A7024</strain>
    </source>
</reference>
<dbReference type="InterPro" id="IPR023772">
    <property type="entry name" value="DNA-bd_HTH_TetR-type_CS"/>
</dbReference>
<organism evidence="6 7">
    <name type="scientific">Streptomyces coryli</name>
    <dbReference type="NCBI Taxonomy" id="1128680"/>
    <lineage>
        <taxon>Bacteria</taxon>
        <taxon>Bacillati</taxon>
        <taxon>Actinomycetota</taxon>
        <taxon>Actinomycetes</taxon>
        <taxon>Kitasatosporales</taxon>
        <taxon>Streptomycetaceae</taxon>
        <taxon>Streptomyces</taxon>
    </lineage>
</organism>
<dbReference type="Gene3D" id="1.10.357.10">
    <property type="entry name" value="Tetracycline Repressor, domain 2"/>
    <property type="match status" value="1"/>
</dbReference>
<gene>
    <name evidence="6" type="ORF">G5C51_16645</name>
</gene>
<dbReference type="PANTHER" id="PTHR30055">
    <property type="entry name" value="HTH-TYPE TRANSCRIPTIONAL REGULATOR RUTR"/>
    <property type="match status" value="1"/>
</dbReference>
<dbReference type="InterPro" id="IPR009057">
    <property type="entry name" value="Homeodomain-like_sf"/>
</dbReference>
<dbReference type="RefSeq" id="WP_165238018.1">
    <property type="nucleotide sequence ID" value="NZ_JAAKZV010000064.1"/>
</dbReference>
<evidence type="ECO:0000256" key="1">
    <source>
        <dbReference type="ARBA" id="ARBA00023015"/>
    </source>
</evidence>
<proteinExistence type="predicted"/>
<name>A0A6G4TZT4_9ACTN</name>
<evidence type="ECO:0000259" key="5">
    <source>
        <dbReference type="PROSITE" id="PS50977"/>
    </source>
</evidence>